<comment type="caution">
    <text evidence="1">The sequence shown here is derived from an EMBL/GenBank/DDBJ whole genome shotgun (WGS) entry which is preliminary data.</text>
</comment>
<dbReference type="RefSeq" id="WP_179408106.1">
    <property type="nucleotide sequence ID" value="NZ_BMGF01000004.1"/>
</dbReference>
<organism evidence="1 2">
    <name type="scientific">Novosphingobium marinum</name>
    <dbReference type="NCBI Taxonomy" id="1514948"/>
    <lineage>
        <taxon>Bacteria</taxon>
        <taxon>Pseudomonadati</taxon>
        <taxon>Pseudomonadota</taxon>
        <taxon>Alphaproteobacteria</taxon>
        <taxon>Sphingomonadales</taxon>
        <taxon>Sphingomonadaceae</taxon>
        <taxon>Novosphingobium</taxon>
    </lineage>
</organism>
<dbReference type="Proteomes" id="UP000522081">
    <property type="component" value="Unassembled WGS sequence"/>
</dbReference>
<name>A0A7Y9XXB5_9SPHN</name>
<evidence type="ECO:0000313" key="2">
    <source>
        <dbReference type="Proteomes" id="UP000522081"/>
    </source>
</evidence>
<reference evidence="1 2" key="1">
    <citation type="submission" date="2020-07" db="EMBL/GenBank/DDBJ databases">
        <title>Genomic Encyclopedia of Type Strains, Phase IV (KMG-IV): sequencing the most valuable type-strain genomes for metagenomic binning, comparative biology and taxonomic classification.</title>
        <authorList>
            <person name="Goeker M."/>
        </authorList>
    </citation>
    <scope>NUCLEOTIDE SEQUENCE [LARGE SCALE GENOMIC DNA]</scope>
    <source>
        <strain evidence="1 2">DSM 29043</strain>
    </source>
</reference>
<protein>
    <submittedName>
        <fullName evidence="1">Uncharacterized protein</fullName>
    </submittedName>
</protein>
<evidence type="ECO:0000313" key="1">
    <source>
        <dbReference type="EMBL" id="NYH96287.1"/>
    </source>
</evidence>
<proteinExistence type="predicted"/>
<gene>
    <name evidence="1" type="ORF">FHS75_002619</name>
</gene>
<accession>A0A7Y9XXB5</accession>
<dbReference type="EMBL" id="JACBZF010000004">
    <property type="protein sequence ID" value="NYH96287.1"/>
    <property type="molecule type" value="Genomic_DNA"/>
</dbReference>
<sequence>MRGRVEALERETGGFKAWHRIIVRLGQTEAEARAAYEAENGPLGDDECLIVRIFQRPESCA</sequence>
<dbReference type="AlphaFoldDB" id="A0A7Y9XXB5"/>
<keyword evidence="2" id="KW-1185">Reference proteome</keyword>